<feature type="domain" description="HTH luxR-type" evidence="5">
    <location>
        <begin position="151"/>
        <end position="178"/>
    </location>
</feature>
<organism evidence="6 7">
    <name type="scientific">Chitinophaga terrae</name>
    <name type="common">ex Kim and Jung 2007</name>
    <dbReference type="NCBI Taxonomy" id="408074"/>
    <lineage>
        <taxon>Bacteria</taxon>
        <taxon>Pseudomonadati</taxon>
        <taxon>Bacteroidota</taxon>
        <taxon>Chitinophagia</taxon>
        <taxon>Chitinophagales</taxon>
        <taxon>Chitinophagaceae</taxon>
        <taxon>Chitinophaga</taxon>
    </lineage>
</organism>
<dbReference type="InterPro" id="IPR013325">
    <property type="entry name" value="RNA_pol_sigma_r2"/>
</dbReference>
<dbReference type="PANTHER" id="PTHR43133:SF46">
    <property type="entry name" value="RNA POLYMERASE SIGMA-70 FACTOR ECF SUBFAMILY"/>
    <property type="match status" value="1"/>
</dbReference>
<proteinExistence type="inferred from homology"/>
<reference evidence="7" key="1">
    <citation type="submission" date="2016-10" db="EMBL/GenBank/DDBJ databases">
        <authorList>
            <person name="Varghese N."/>
            <person name="Submissions S."/>
        </authorList>
    </citation>
    <scope>NUCLEOTIDE SEQUENCE [LARGE SCALE GENOMIC DNA]</scope>
    <source>
        <strain evidence="7">DSM 23920</strain>
    </source>
</reference>
<protein>
    <submittedName>
        <fullName evidence="6">RNA polymerase sigma-70 factor, ECF subfamily</fullName>
    </submittedName>
</protein>
<dbReference type="GO" id="GO:0016987">
    <property type="term" value="F:sigma factor activity"/>
    <property type="evidence" value="ECO:0007669"/>
    <property type="project" value="UniProtKB-KW"/>
</dbReference>
<comment type="similarity">
    <text evidence="1">Belongs to the sigma-70 factor family. ECF subfamily.</text>
</comment>
<dbReference type="PROSITE" id="PS00622">
    <property type="entry name" value="HTH_LUXR_1"/>
    <property type="match status" value="1"/>
</dbReference>
<dbReference type="InterPro" id="IPR013249">
    <property type="entry name" value="RNA_pol_sigma70_r4_t2"/>
</dbReference>
<dbReference type="Gene3D" id="1.10.1740.10">
    <property type="match status" value="1"/>
</dbReference>
<keyword evidence="4" id="KW-0804">Transcription</keyword>
<dbReference type="InterPro" id="IPR014284">
    <property type="entry name" value="RNA_pol_sigma-70_dom"/>
</dbReference>
<dbReference type="InterPro" id="IPR007627">
    <property type="entry name" value="RNA_pol_sigma70_r2"/>
</dbReference>
<evidence type="ECO:0000313" key="6">
    <source>
        <dbReference type="EMBL" id="SDZ89949.1"/>
    </source>
</evidence>
<evidence type="ECO:0000256" key="1">
    <source>
        <dbReference type="ARBA" id="ARBA00010641"/>
    </source>
</evidence>
<dbReference type="NCBIfam" id="TIGR02937">
    <property type="entry name" value="sigma70-ECF"/>
    <property type="match status" value="1"/>
</dbReference>
<name>A0A1H3WS43_9BACT</name>
<dbReference type="STRING" id="408074.SAMN05660909_00035"/>
<dbReference type="AlphaFoldDB" id="A0A1H3WS43"/>
<evidence type="ECO:0000259" key="5">
    <source>
        <dbReference type="PROSITE" id="PS00622"/>
    </source>
</evidence>
<keyword evidence="3" id="KW-0731">Sigma factor</keyword>
<sequence length="196" mass="22929">MDNSNIHIEHPDLLANIADGSEAAMKCFFQSFYPRLRYFSLDVLKDAAEAQDIAQEAISVFWRRREQFRHATIKEVSAFLFTVARNKCYDHQKHLKVKSSKQGEISYDQDSIEDMLEAKIIKEDLFNRIYTEILTLPAAQVQLLKMIFVQGLDTNEIAESLHITPNNVRNQKARALEKLRLILQKRRVMIFFSIFY</sequence>
<dbReference type="PANTHER" id="PTHR43133">
    <property type="entry name" value="RNA POLYMERASE ECF-TYPE SIGMA FACTO"/>
    <property type="match status" value="1"/>
</dbReference>
<dbReference type="InterPro" id="IPR013324">
    <property type="entry name" value="RNA_pol_sigma_r3/r4-like"/>
</dbReference>
<dbReference type="InterPro" id="IPR036388">
    <property type="entry name" value="WH-like_DNA-bd_sf"/>
</dbReference>
<dbReference type="EMBL" id="FNRL01000001">
    <property type="protein sequence ID" value="SDZ89949.1"/>
    <property type="molecule type" value="Genomic_DNA"/>
</dbReference>
<dbReference type="SMART" id="SM00421">
    <property type="entry name" value="HTH_LUXR"/>
    <property type="match status" value="1"/>
</dbReference>
<evidence type="ECO:0000313" key="7">
    <source>
        <dbReference type="Proteomes" id="UP000199656"/>
    </source>
</evidence>
<evidence type="ECO:0000256" key="2">
    <source>
        <dbReference type="ARBA" id="ARBA00023015"/>
    </source>
</evidence>
<evidence type="ECO:0000256" key="3">
    <source>
        <dbReference type="ARBA" id="ARBA00023082"/>
    </source>
</evidence>
<evidence type="ECO:0000256" key="4">
    <source>
        <dbReference type="ARBA" id="ARBA00023163"/>
    </source>
</evidence>
<dbReference type="Pfam" id="PF04542">
    <property type="entry name" value="Sigma70_r2"/>
    <property type="match status" value="1"/>
</dbReference>
<dbReference type="InterPro" id="IPR000792">
    <property type="entry name" value="Tscrpt_reg_LuxR_C"/>
</dbReference>
<dbReference type="OrthoDB" id="671650at2"/>
<keyword evidence="2" id="KW-0805">Transcription regulation</keyword>
<dbReference type="Pfam" id="PF08281">
    <property type="entry name" value="Sigma70_r4_2"/>
    <property type="match status" value="1"/>
</dbReference>
<dbReference type="InterPro" id="IPR039425">
    <property type="entry name" value="RNA_pol_sigma-70-like"/>
</dbReference>
<dbReference type="Proteomes" id="UP000199656">
    <property type="component" value="Unassembled WGS sequence"/>
</dbReference>
<dbReference type="SUPFAM" id="SSF88659">
    <property type="entry name" value="Sigma3 and sigma4 domains of RNA polymerase sigma factors"/>
    <property type="match status" value="1"/>
</dbReference>
<dbReference type="GO" id="GO:0006352">
    <property type="term" value="P:DNA-templated transcription initiation"/>
    <property type="evidence" value="ECO:0007669"/>
    <property type="project" value="InterPro"/>
</dbReference>
<accession>A0A1H3WS43</accession>
<dbReference type="Gene3D" id="1.10.10.10">
    <property type="entry name" value="Winged helix-like DNA-binding domain superfamily/Winged helix DNA-binding domain"/>
    <property type="match status" value="1"/>
</dbReference>
<dbReference type="SUPFAM" id="SSF88946">
    <property type="entry name" value="Sigma2 domain of RNA polymerase sigma factors"/>
    <property type="match status" value="1"/>
</dbReference>
<dbReference type="GO" id="GO:0003677">
    <property type="term" value="F:DNA binding"/>
    <property type="evidence" value="ECO:0007669"/>
    <property type="project" value="InterPro"/>
</dbReference>
<dbReference type="RefSeq" id="WP_089757408.1">
    <property type="nucleotide sequence ID" value="NZ_BKAT01000020.1"/>
</dbReference>
<gene>
    <name evidence="6" type="ORF">SAMN05660909_00035</name>
</gene>
<keyword evidence="7" id="KW-1185">Reference proteome</keyword>